<dbReference type="Proteomes" id="UP000012338">
    <property type="component" value="Unassembled WGS sequence"/>
</dbReference>
<evidence type="ECO:0000313" key="2">
    <source>
        <dbReference type="Proteomes" id="UP000012338"/>
    </source>
</evidence>
<gene>
    <name evidence="1" type="ORF">COCC4DRAFT_60834</name>
</gene>
<reference evidence="1 2" key="1">
    <citation type="journal article" date="2012" name="PLoS Pathog.">
        <title>Diverse lifestyles and strategies of plant pathogenesis encoded in the genomes of eighteen Dothideomycetes fungi.</title>
        <authorList>
            <person name="Ohm R.A."/>
            <person name="Feau N."/>
            <person name="Henrissat B."/>
            <person name="Schoch C.L."/>
            <person name="Horwitz B.A."/>
            <person name="Barry K.W."/>
            <person name="Condon B.J."/>
            <person name="Copeland A.C."/>
            <person name="Dhillon B."/>
            <person name="Glaser F."/>
            <person name="Hesse C.N."/>
            <person name="Kosti I."/>
            <person name="LaButti K."/>
            <person name="Lindquist E.A."/>
            <person name="Lucas S."/>
            <person name="Salamov A.A."/>
            <person name="Bradshaw R.E."/>
            <person name="Ciuffetti L."/>
            <person name="Hamelin R.C."/>
            <person name="Kema G.H.J."/>
            <person name="Lawrence C."/>
            <person name="Scott J.A."/>
            <person name="Spatafora J.W."/>
            <person name="Turgeon B.G."/>
            <person name="de Wit P.J.G.M."/>
            <person name="Zhong S."/>
            <person name="Goodwin S.B."/>
            <person name="Grigoriev I.V."/>
        </authorList>
    </citation>
    <scope>NUCLEOTIDE SEQUENCE [LARGE SCALE GENOMIC DNA]</scope>
    <source>
        <strain evidence="2">C4 / ATCC 48331 / race T</strain>
    </source>
</reference>
<proteinExistence type="predicted"/>
<accession>N4X917</accession>
<organism evidence="1 2">
    <name type="scientific">Cochliobolus heterostrophus (strain C4 / ATCC 48331 / race T)</name>
    <name type="common">Southern corn leaf blight fungus</name>
    <name type="synonym">Bipolaris maydis</name>
    <dbReference type="NCBI Taxonomy" id="665024"/>
    <lineage>
        <taxon>Eukaryota</taxon>
        <taxon>Fungi</taxon>
        <taxon>Dikarya</taxon>
        <taxon>Ascomycota</taxon>
        <taxon>Pezizomycotina</taxon>
        <taxon>Dothideomycetes</taxon>
        <taxon>Pleosporomycetidae</taxon>
        <taxon>Pleosporales</taxon>
        <taxon>Pleosporineae</taxon>
        <taxon>Pleosporaceae</taxon>
        <taxon>Bipolaris</taxon>
    </lineage>
</organism>
<name>N4X917_COCH4</name>
<protein>
    <submittedName>
        <fullName evidence="1">Uncharacterized protein</fullName>
    </submittedName>
</protein>
<reference evidence="2" key="2">
    <citation type="journal article" date="2013" name="PLoS Genet.">
        <title>Comparative genome structure, secondary metabolite, and effector coding capacity across Cochliobolus pathogens.</title>
        <authorList>
            <person name="Condon B.J."/>
            <person name="Leng Y."/>
            <person name="Wu D."/>
            <person name="Bushley K.E."/>
            <person name="Ohm R.A."/>
            <person name="Otillar R."/>
            <person name="Martin J."/>
            <person name="Schackwitz W."/>
            <person name="Grimwood J."/>
            <person name="MohdZainudin N."/>
            <person name="Xue C."/>
            <person name="Wang R."/>
            <person name="Manning V.A."/>
            <person name="Dhillon B."/>
            <person name="Tu Z.J."/>
            <person name="Steffenson B.J."/>
            <person name="Salamov A."/>
            <person name="Sun H."/>
            <person name="Lowry S."/>
            <person name="LaButti K."/>
            <person name="Han J."/>
            <person name="Copeland A."/>
            <person name="Lindquist E."/>
            <person name="Barry K."/>
            <person name="Schmutz J."/>
            <person name="Baker S.E."/>
            <person name="Ciuffetti L.M."/>
            <person name="Grigoriev I.V."/>
            <person name="Zhong S."/>
            <person name="Turgeon B.G."/>
        </authorList>
    </citation>
    <scope>NUCLEOTIDE SEQUENCE [LARGE SCALE GENOMIC DNA]</scope>
    <source>
        <strain evidence="2">C4 / ATCC 48331 / race T</strain>
    </source>
</reference>
<dbReference type="AlphaFoldDB" id="N4X917"/>
<keyword evidence="2" id="KW-1185">Reference proteome</keyword>
<dbReference type="EMBL" id="KB733455">
    <property type="protein sequence ID" value="ENI04998.1"/>
    <property type="molecule type" value="Genomic_DNA"/>
</dbReference>
<dbReference type="OrthoDB" id="10335554at2759"/>
<sequence length="151" mass="16794">MALTEVDEKRVLARMQYENQPGPALLSSALNHPQTLFLSLSPSRLTLVPTPHLPRPLRQEFYPSPVTRFSGRRSALFTACVIPFYPGLAPASALVVDTTPAPPNTCTTTHSVLDSLLPAPLRLHSLNFYATSPRPFETRGRNNIITFSFWH</sequence>
<evidence type="ECO:0000313" key="1">
    <source>
        <dbReference type="EMBL" id="ENI04998.1"/>
    </source>
</evidence>
<dbReference type="HOGENOM" id="CLU_1906382_0_0_1"/>